<proteinExistence type="predicted"/>
<protein>
    <recommendedName>
        <fullName evidence="4">IrrE N-terminal-like domain-containing protein</fullName>
    </recommendedName>
</protein>
<evidence type="ECO:0008006" key="4">
    <source>
        <dbReference type="Google" id="ProtNLM"/>
    </source>
</evidence>
<feature type="region of interest" description="Disordered" evidence="1">
    <location>
        <begin position="84"/>
        <end position="103"/>
    </location>
</feature>
<accession>A0A1N6RXG2</accession>
<keyword evidence="3" id="KW-1185">Reference proteome</keyword>
<dbReference type="RefSeq" id="WP_076404921.1">
    <property type="nucleotide sequence ID" value="NZ_FTMI01000003.1"/>
</dbReference>
<reference evidence="3" key="1">
    <citation type="submission" date="2017-01" db="EMBL/GenBank/DDBJ databases">
        <authorList>
            <person name="Varghese N."/>
            <person name="Submissions S."/>
        </authorList>
    </citation>
    <scope>NUCLEOTIDE SEQUENCE [LARGE SCALE GENOMIC DNA]</scope>
    <source>
        <strain evidence="3">3bp</strain>
    </source>
</reference>
<gene>
    <name evidence="2" type="ORF">SAMN05518682_2170</name>
</gene>
<dbReference type="EMBL" id="FTMI01000003">
    <property type="protein sequence ID" value="SIQ33564.1"/>
    <property type="molecule type" value="Genomic_DNA"/>
</dbReference>
<evidence type="ECO:0000313" key="3">
    <source>
        <dbReference type="Proteomes" id="UP000186235"/>
    </source>
</evidence>
<dbReference type="AlphaFoldDB" id="A0A1N6RXG2"/>
<evidence type="ECO:0000313" key="2">
    <source>
        <dbReference type="EMBL" id="SIQ33564.1"/>
    </source>
</evidence>
<evidence type="ECO:0000256" key="1">
    <source>
        <dbReference type="SAM" id="MobiDB-lite"/>
    </source>
</evidence>
<organism evidence="2 3">
    <name type="scientific">Cellulosimicrobium aquatile</name>
    <dbReference type="NCBI Taxonomy" id="1612203"/>
    <lineage>
        <taxon>Bacteria</taxon>
        <taxon>Bacillati</taxon>
        <taxon>Actinomycetota</taxon>
        <taxon>Actinomycetes</taxon>
        <taxon>Micrococcales</taxon>
        <taxon>Promicromonosporaceae</taxon>
        <taxon>Cellulosimicrobium</taxon>
    </lineage>
</organism>
<sequence>MDNLLRAAGLDRARSIEEACRLVAAARGKPLEVVEGDLGPGVTGLWLAFPERDLVLVDARQTLPGPHRDHVVAHELVHVLDSIRPGPAPGPVPAGCRDEHDDPAEQRVERLASELMISIASHGSSAARLTSLELYR</sequence>
<name>A0A1N6RXG2_9MICO</name>
<dbReference type="Proteomes" id="UP000186235">
    <property type="component" value="Unassembled WGS sequence"/>
</dbReference>